<feature type="region of interest" description="Disordered" evidence="1">
    <location>
        <begin position="505"/>
        <end position="536"/>
    </location>
</feature>
<feature type="transmembrane region" description="Helical" evidence="2">
    <location>
        <begin position="318"/>
        <end position="338"/>
    </location>
</feature>
<feature type="compositionally biased region" description="Low complexity" evidence="1">
    <location>
        <begin position="509"/>
        <end position="519"/>
    </location>
</feature>
<feature type="region of interest" description="Disordered" evidence="1">
    <location>
        <begin position="1"/>
        <end position="21"/>
    </location>
</feature>
<feature type="transmembrane region" description="Helical" evidence="2">
    <location>
        <begin position="63"/>
        <end position="87"/>
    </location>
</feature>
<feature type="transmembrane region" description="Helical" evidence="2">
    <location>
        <begin position="160"/>
        <end position="184"/>
    </location>
</feature>
<comment type="caution">
    <text evidence="3">The sequence shown here is derived from an EMBL/GenBank/DDBJ whole genome shotgun (WGS) entry which is preliminary data.</text>
</comment>
<evidence type="ECO:0000256" key="1">
    <source>
        <dbReference type="SAM" id="MobiDB-lite"/>
    </source>
</evidence>
<name>A0A9N8EWL9_9STRA</name>
<feature type="transmembrane region" description="Helical" evidence="2">
    <location>
        <begin position="99"/>
        <end position="118"/>
    </location>
</feature>
<dbReference type="Gene3D" id="1.20.1250.20">
    <property type="entry name" value="MFS general substrate transporter like domains"/>
    <property type="match status" value="2"/>
</dbReference>
<keyword evidence="2" id="KW-0472">Membrane</keyword>
<accession>A0A9N8EWL9</accession>
<organism evidence="3 4">
    <name type="scientific">Seminavis robusta</name>
    <dbReference type="NCBI Taxonomy" id="568900"/>
    <lineage>
        <taxon>Eukaryota</taxon>
        <taxon>Sar</taxon>
        <taxon>Stramenopiles</taxon>
        <taxon>Ochrophyta</taxon>
        <taxon>Bacillariophyta</taxon>
        <taxon>Bacillariophyceae</taxon>
        <taxon>Bacillariophycidae</taxon>
        <taxon>Naviculales</taxon>
        <taxon>Naviculaceae</taxon>
        <taxon>Seminavis</taxon>
    </lineage>
</organism>
<feature type="transmembrane region" description="Helical" evidence="2">
    <location>
        <begin position="124"/>
        <end position="148"/>
    </location>
</feature>
<dbReference type="Pfam" id="PF07690">
    <property type="entry name" value="MFS_1"/>
    <property type="match status" value="2"/>
</dbReference>
<feature type="compositionally biased region" description="Polar residues" evidence="1">
    <location>
        <begin position="234"/>
        <end position="246"/>
    </location>
</feature>
<feature type="transmembrane region" description="Helical" evidence="2">
    <location>
        <begin position="358"/>
        <end position="377"/>
    </location>
</feature>
<dbReference type="PANTHER" id="PTHR23525">
    <property type="entry name" value="TRANSPORTER, PUTATIVE-RELATED"/>
    <property type="match status" value="1"/>
</dbReference>
<keyword evidence="2" id="KW-0812">Transmembrane</keyword>
<feature type="transmembrane region" description="Helical" evidence="2">
    <location>
        <begin position="196"/>
        <end position="215"/>
    </location>
</feature>
<feature type="transmembrane region" description="Helical" evidence="2">
    <location>
        <begin position="33"/>
        <end position="57"/>
    </location>
</feature>
<keyword evidence="4" id="KW-1185">Reference proteome</keyword>
<feature type="region of interest" description="Disordered" evidence="1">
    <location>
        <begin position="221"/>
        <end position="249"/>
    </location>
</feature>
<proteinExistence type="predicted"/>
<evidence type="ECO:0000313" key="4">
    <source>
        <dbReference type="Proteomes" id="UP001153069"/>
    </source>
</evidence>
<dbReference type="PANTHER" id="PTHR23525:SF1">
    <property type="entry name" value="NODULIN-LIKE DOMAIN-CONTAINING PROTEIN"/>
    <property type="match status" value="1"/>
</dbReference>
<keyword evidence="2" id="KW-1133">Transmembrane helix</keyword>
<dbReference type="InterPro" id="IPR011701">
    <property type="entry name" value="MFS"/>
</dbReference>
<sequence length="536" mass="58372">MPLRLQENNATAPSSLSGQPQQHEINRNIRLTLLYALIGFAGRSIWSQSVLATYVYLLSDENAQALGSITGVMGMCQFLACIPAGYVADTHRRDFMLKIASAMGLLAIGFTLLQLYAFGNSYSLLVAALAVWGIFWGITNTSLGAIFADSISDGDRSYYFTLRSILLILGNTVGPTMALALFYFLGDNWTMRECAIVMGLGQAVCLPAVLLLVLLNDDDVPSSQDHRRARTATERQPNQTTRNSDLTEPLLPTISLEQPTLNDDLDTTETAQGHENCGGVEHEYSSFCQLEGGVNASIESPDQQHTEFLYCCVPKWRAAAILISMADLTSGIASGMSIRYFPILFLEQLQLSPVQVQVLYLVAPLCQACLMISGQHFSKQYGRCHVTVVHKWIGVSFMLVLVLFVHLDYPAWIICVVYVVRTAFMNSTTPLTKSMLMDNVPANERGRWNILESVNMFSWSGSSFLGGFLVSLLGLLPTFCITASIQLMATLPVIALARAVNVGQDGNVSDDSTASSSSSSEEEQGESTVPSSASGN</sequence>
<feature type="transmembrane region" description="Helical" evidence="2">
    <location>
        <begin position="464"/>
        <end position="489"/>
    </location>
</feature>
<evidence type="ECO:0000256" key="2">
    <source>
        <dbReference type="SAM" id="Phobius"/>
    </source>
</evidence>
<feature type="transmembrane region" description="Helical" evidence="2">
    <location>
        <begin position="397"/>
        <end position="420"/>
    </location>
</feature>
<dbReference type="Proteomes" id="UP001153069">
    <property type="component" value="Unassembled WGS sequence"/>
</dbReference>
<evidence type="ECO:0000313" key="3">
    <source>
        <dbReference type="EMBL" id="CAB9528108.1"/>
    </source>
</evidence>
<dbReference type="EMBL" id="CAICTM010002146">
    <property type="protein sequence ID" value="CAB9528108.1"/>
    <property type="molecule type" value="Genomic_DNA"/>
</dbReference>
<dbReference type="SUPFAM" id="SSF103473">
    <property type="entry name" value="MFS general substrate transporter"/>
    <property type="match status" value="1"/>
</dbReference>
<dbReference type="InterPro" id="IPR036259">
    <property type="entry name" value="MFS_trans_sf"/>
</dbReference>
<dbReference type="AlphaFoldDB" id="A0A9N8EWL9"/>
<gene>
    <name evidence="3" type="ORF">SEMRO_2148_G316570.1</name>
</gene>
<reference evidence="3" key="1">
    <citation type="submission" date="2020-06" db="EMBL/GenBank/DDBJ databases">
        <authorList>
            <consortium name="Plant Systems Biology data submission"/>
        </authorList>
    </citation>
    <scope>NUCLEOTIDE SEQUENCE</scope>
    <source>
        <strain evidence="3">D6</strain>
    </source>
</reference>
<dbReference type="GO" id="GO:0022857">
    <property type="term" value="F:transmembrane transporter activity"/>
    <property type="evidence" value="ECO:0007669"/>
    <property type="project" value="InterPro"/>
</dbReference>
<dbReference type="OrthoDB" id="541403at2759"/>
<protein>
    <submittedName>
        <fullName evidence="3">Major Facilitator Superfamily MFS</fullName>
    </submittedName>
</protein>